<keyword evidence="1" id="KW-0472">Membrane</keyword>
<dbReference type="AlphaFoldDB" id="A0A8D9F3C5"/>
<reference evidence="2" key="1">
    <citation type="submission" date="2021-05" db="EMBL/GenBank/DDBJ databases">
        <authorList>
            <person name="Alioto T."/>
            <person name="Alioto T."/>
            <person name="Gomez Garrido J."/>
        </authorList>
    </citation>
    <scope>NUCLEOTIDE SEQUENCE</scope>
</reference>
<feature type="transmembrane region" description="Helical" evidence="1">
    <location>
        <begin position="44"/>
        <end position="63"/>
    </location>
</feature>
<accession>A0A8D9F3C5</accession>
<organism evidence="2">
    <name type="scientific">Cacopsylla melanoneura</name>
    <dbReference type="NCBI Taxonomy" id="428564"/>
    <lineage>
        <taxon>Eukaryota</taxon>
        <taxon>Metazoa</taxon>
        <taxon>Ecdysozoa</taxon>
        <taxon>Arthropoda</taxon>
        <taxon>Hexapoda</taxon>
        <taxon>Insecta</taxon>
        <taxon>Pterygota</taxon>
        <taxon>Neoptera</taxon>
        <taxon>Paraneoptera</taxon>
        <taxon>Hemiptera</taxon>
        <taxon>Sternorrhyncha</taxon>
        <taxon>Psylloidea</taxon>
        <taxon>Psyllidae</taxon>
        <taxon>Psyllinae</taxon>
        <taxon>Cacopsylla</taxon>
    </lineage>
</organism>
<dbReference type="EMBL" id="HBUF01596087">
    <property type="protein sequence ID" value="CAG6774824.1"/>
    <property type="molecule type" value="Transcribed_RNA"/>
</dbReference>
<proteinExistence type="predicted"/>
<name>A0A8D9F3C5_9HEMI</name>
<sequence>MRHFGAVLHKSCKDQYHVPSVVSSIGTCLLSDASCSHALRKADALILFFTSLASSIYIFVLLAQGSLPRYCLVPFHSLVATFTFVHLIDFNEHWGVSSEQDNS</sequence>
<protein>
    <submittedName>
        <fullName evidence="2">Uncharacterized protein</fullName>
    </submittedName>
</protein>
<keyword evidence="1" id="KW-1133">Transmembrane helix</keyword>
<keyword evidence="1" id="KW-0812">Transmembrane</keyword>
<evidence type="ECO:0000313" key="2">
    <source>
        <dbReference type="EMBL" id="CAG6774824.1"/>
    </source>
</evidence>
<evidence type="ECO:0000256" key="1">
    <source>
        <dbReference type="SAM" id="Phobius"/>
    </source>
</evidence>